<evidence type="ECO:0000313" key="9">
    <source>
        <dbReference type="Proteomes" id="UP000231070"/>
    </source>
</evidence>
<dbReference type="SFLD" id="SFLDG01081">
    <property type="entry name" value="cleavage_of_the_Ca-Cb_bond_in"/>
    <property type="match status" value="1"/>
</dbReference>
<keyword evidence="4" id="KW-0479">Metal-binding</keyword>
<evidence type="ECO:0000256" key="1">
    <source>
        <dbReference type="ARBA" id="ARBA00001966"/>
    </source>
</evidence>
<keyword evidence="5" id="KW-0408">Iron</keyword>
<keyword evidence="9" id="KW-1185">Reference proteome</keyword>
<dbReference type="SFLD" id="SFLDF00301">
    <property type="entry name" value="2-iminoacetate_synthase_(ThiH)"/>
    <property type="match status" value="1"/>
</dbReference>
<gene>
    <name evidence="8" type="ORF">CJ014_06085</name>
</gene>
<dbReference type="InterPro" id="IPR058240">
    <property type="entry name" value="rSAM_sf"/>
</dbReference>
<dbReference type="EMBL" id="NQVN01000002">
    <property type="protein sequence ID" value="PIP00300.1"/>
    <property type="molecule type" value="Genomic_DNA"/>
</dbReference>
<reference evidence="8 9" key="1">
    <citation type="submission" date="2017-08" db="EMBL/GenBank/DDBJ databases">
        <title>Pleomorphomonas carboxidotrophicus sp. nov., a new mesophilic hydrogenogenic carboxidotroph.</title>
        <authorList>
            <person name="Esquivel-Elizondo S."/>
            <person name="Krajmalnik-Brown R."/>
            <person name="Maldonado J."/>
        </authorList>
    </citation>
    <scope>NUCLEOTIDE SEQUENCE [LARGE SCALE GENOMIC DNA]</scope>
    <source>
        <strain evidence="8 9">SVCO-16</strain>
    </source>
</reference>
<dbReference type="GO" id="GO:0005506">
    <property type="term" value="F:iron ion binding"/>
    <property type="evidence" value="ECO:0007669"/>
    <property type="project" value="InterPro"/>
</dbReference>
<comment type="cofactor">
    <cofactor evidence="1">
        <name>[4Fe-4S] cluster</name>
        <dbReference type="ChEBI" id="CHEBI:49883"/>
    </cofactor>
</comment>
<name>A0A2G9X037_9HYPH</name>
<evidence type="ECO:0000256" key="5">
    <source>
        <dbReference type="ARBA" id="ARBA00023004"/>
    </source>
</evidence>
<dbReference type="SFLD" id="SFLDS00029">
    <property type="entry name" value="Radical_SAM"/>
    <property type="match status" value="1"/>
</dbReference>
<dbReference type="Pfam" id="PF06968">
    <property type="entry name" value="BATS"/>
    <property type="match status" value="1"/>
</dbReference>
<dbReference type="InterPro" id="IPR013785">
    <property type="entry name" value="Aldolase_TIM"/>
</dbReference>
<comment type="caution">
    <text evidence="8">The sequence shown here is derived from an EMBL/GenBank/DDBJ whole genome shotgun (WGS) entry which is preliminary data.</text>
</comment>
<organism evidence="8 9">
    <name type="scientific">Pleomorphomonas carboxyditropha</name>
    <dbReference type="NCBI Taxonomy" id="2023338"/>
    <lineage>
        <taxon>Bacteria</taxon>
        <taxon>Pseudomonadati</taxon>
        <taxon>Pseudomonadota</taxon>
        <taxon>Alphaproteobacteria</taxon>
        <taxon>Hyphomicrobiales</taxon>
        <taxon>Pleomorphomonadaceae</taxon>
        <taxon>Pleomorphomonas</taxon>
    </lineage>
</organism>
<evidence type="ECO:0000256" key="3">
    <source>
        <dbReference type="ARBA" id="ARBA00022691"/>
    </source>
</evidence>
<dbReference type="Pfam" id="PF04055">
    <property type="entry name" value="Radical_SAM"/>
    <property type="match status" value="1"/>
</dbReference>
<dbReference type="GO" id="GO:0009228">
    <property type="term" value="P:thiamine biosynthetic process"/>
    <property type="evidence" value="ECO:0007669"/>
    <property type="project" value="InterPro"/>
</dbReference>
<feature type="domain" description="Biotin and thiamin synthesis-associated" evidence="7">
    <location>
        <begin position="271"/>
        <end position="375"/>
    </location>
</feature>
<sequence>MSAHFVHAPYQDGMEVIDSGIMGRILDGVGRYDPAAPTERDVARALGADRLTLDDFAALLSPAARPFLEAMAVRARAERRRHFGTAVSLFTPLYLSNHCRNRCVYCGFNAANRIRRAQLDLDSIDRELAAIAATGLQDVLLLTGEARSMSGVAYIGEAVRLAARRFALVGIEVYPLNTDEYAYLNACGADYTCVFQETYDPVRYLEVHAAGPKRVYPYRLDAQERALRGGMRSVAFAALLGLADFRKDAFATGLHAHLIQRAYPWAEISFSLPRLRPHVSNAAENAGDVHETELLQVMLAYRLFMPHAAITISSRERAGFRDHAVDLCATRMSAGVRVDIGGHGEAEKGDGQFEIADGRDVGAVHAAIVGRGLQPVYRDYIRT</sequence>
<dbReference type="Gene3D" id="3.20.20.70">
    <property type="entry name" value="Aldolase class I"/>
    <property type="match status" value="1"/>
</dbReference>
<dbReference type="SUPFAM" id="SSF102114">
    <property type="entry name" value="Radical SAM enzymes"/>
    <property type="match status" value="1"/>
</dbReference>
<dbReference type="RefSeq" id="WP_100079636.1">
    <property type="nucleotide sequence ID" value="NZ_NQVN01000002.1"/>
</dbReference>
<proteinExistence type="predicted"/>
<dbReference type="SMART" id="SM00876">
    <property type="entry name" value="BATS"/>
    <property type="match status" value="1"/>
</dbReference>
<evidence type="ECO:0000259" key="7">
    <source>
        <dbReference type="SMART" id="SM00876"/>
    </source>
</evidence>
<accession>A0A2G9X037</accession>
<evidence type="ECO:0000256" key="4">
    <source>
        <dbReference type="ARBA" id="ARBA00022723"/>
    </source>
</evidence>
<dbReference type="PANTHER" id="PTHR43583">
    <property type="entry name" value="2-IMINOACETATE SYNTHASE"/>
    <property type="match status" value="1"/>
</dbReference>
<dbReference type="InterPro" id="IPR012726">
    <property type="entry name" value="ThiH"/>
</dbReference>
<dbReference type="GO" id="GO:0051539">
    <property type="term" value="F:4 iron, 4 sulfur cluster binding"/>
    <property type="evidence" value="ECO:0007669"/>
    <property type="project" value="UniProtKB-KW"/>
</dbReference>
<evidence type="ECO:0000256" key="6">
    <source>
        <dbReference type="ARBA" id="ARBA00023014"/>
    </source>
</evidence>
<dbReference type="Proteomes" id="UP000231070">
    <property type="component" value="Unassembled WGS sequence"/>
</dbReference>
<dbReference type="InterPro" id="IPR034428">
    <property type="entry name" value="ThiH/NoCL/HydG-like"/>
</dbReference>
<dbReference type="NCBIfam" id="TIGR02351">
    <property type="entry name" value="thiH"/>
    <property type="match status" value="1"/>
</dbReference>
<dbReference type="InterPro" id="IPR010722">
    <property type="entry name" value="BATS_dom"/>
</dbReference>
<dbReference type="SFLD" id="SFLDG01060">
    <property type="entry name" value="BATS_domain_containing"/>
    <property type="match status" value="1"/>
</dbReference>
<keyword evidence="6" id="KW-0411">Iron-sulfur</keyword>
<dbReference type="GO" id="GO:0003824">
    <property type="term" value="F:catalytic activity"/>
    <property type="evidence" value="ECO:0007669"/>
    <property type="project" value="InterPro"/>
</dbReference>
<keyword evidence="2" id="KW-0004">4Fe-4S</keyword>
<protein>
    <submittedName>
        <fullName evidence="8">2-iminoacetate synthase ThiH</fullName>
    </submittedName>
</protein>
<dbReference type="InterPro" id="IPR007197">
    <property type="entry name" value="rSAM"/>
</dbReference>
<dbReference type="AlphaFoldDB" id="A0A2G9X037"/>
<keyword evidence="3" id="KW-0949">S-adenosyl-L-methionine</keyword>
<evidence type="ECO:0000313" key="8">
    <source>
        <dbReference type="EMBL" id="PIP00300.1"/>
    </source>
</evidence>
<dbReference type="PANTHER" id="PTHR43583:SF1">
    <property type="entry name" value="2-IMINOACETATE SYNTHASE"/>
    <property type="match status" value="1"/>
</dbReference>
<evidence type="ECO:0000256" key="2">
    <source>
        <dbReference type="ARBA" id="ARBA00022485"/>
    </source>
</evidence>
<dbReference type="OrthoDB" id="3320990at2"/>